<feature type="transmembrane region" description="Helical" evidence="1">
    <location>
        <begin position="639"/>
        <end position="660"/>
    </location>
</feature>
<feature type="transmembrane region" description="Helical" evidence="1">
    <location>
        <begin position="418"/>
        <end position="443"/>
    </location>
</feature>
<feature type="transmembrane region" description="Helical" evidence="1">
    <location>
        <begin position="666"/>
        <end position="685"/>
    </location>
</feature>
<feature type="transmembrane region" description="Helical" evidence="1">
    <location>
        <begin position="706"/>
        <end position="726"/>
    </location>
</feature>
<feature type="transmembrane region" description="Helical" evidence="1">
    <location>
        <begin position="604"/>
        <end position="627"/>
    </location>
</feature>
<feature type="transmembrane region" description="Helical" evidence="1">
    <location>
        <begin position="133"/>
        <end position="156"/>
    </location>
</feature>
<keyword evidence="1" id="KW-0472">Membrane</keyword>
<protein>
    <recommendedName>
        <fullName evidence="4">Glycosyltransferase RgtA/B/C/D-like domain-containing protein</fullName>
    </recommendedName>
</protein>
<keyword evidence="1" id="KW-0812">Transmembrane</keyword>
<dbReference type="EMBL" id="RPFW01000010">
    <property type="protein sequence ID" value="TVZ00060.1"/>
    <property type="molecule type" value="Genomic_DNA"/>
</dbReference>
<dbReference type="Proteomes" id="UP000460272">
    <property type="component" value="Unassembled WGS sequence"/>
</dbReference>
<evidence type="ECO:0000313" key="2">
    <source>
        <dbReference type="EMBL" id="TVZ00060.1"/>
    </source>
</evidence>
<keyword evidence="3" id="KW-1185">Reference proteome</keyword>
<feature type="transmembrane region" description="Helical" evidence="1">
    <location>
        <begin position="56"/>
        <end position="74"/>
    </location>
</feature>
<reference evidence="2 3" key="1">
    <citation type="submission" date="2018-11" db="EMBL/GenBank/DDBJ databases">
        <title>Trebonia kvetii gen.nov., sp.nov., a novel acidophilic actinobacterium, and proposal of the new actinobacterial family Treboniaceae fam. nov.</title>
        <authorList>
            <person name="Rapoport D."/>
            <person name="Sagova-Mareckova M."/>
            <person name="Sedlacek I."/>
            <person name="Provaznik J."/>
            <person name="Kralova S."/>
            <person name="Pavlinic D."/>
            <person name="Benes V."/>
            <person name="Kopecky J."/>
        </authorList>
    </citation>
    <scope>NUCLEOTIDE SEQUENCE [LARGE SCALE GENOMIC DNA]</scope>
    <source>
        <strain evidence="2 3">15Tr583</strain>
    </source>
</reference>
<dbReference type="AlphaFoldDB" id="A0A6P2BM77"/>
<name>A0A6P2BM77_9ACTN</name>
<feature type="transmembrane region" description="Helical" evidence="1">
    <location>
        <begin position="351"/>
        <end position="372"/>
    </location>
</feature>
<gene>
    <name evidence="2" type="ORF">EAS64_38980</name>
</gene>
<feature type="transmembrane region" description="Helical" evidence="1">
    <location>
        <begin position="378"/>
        <end position="398"/>
    </location>
</feature>
<organism evidence="2 3">
    <name type="scientific">Trebonia kvetii</name>
    <dbReference type="NCBI Taxonomy" id="2480626"/>
    <lineage>
        <taxon>Bacteria</taxon>
        <taxon>Bacillati</taxon>
        <taxon>Actinomycetota</taxon>
        <taxon>Actinomycetes</taxon>
        <taxon>Streptosporangiales</taxon>
        <taxon>Treboniaceae</taxon>
        <taxon>Trebonia</taxon>
    </lineage>
</organism>
<proteinExistence type="predicted"/>
<feature type="transmembrane region" description="Helical" evidence="1">
    <location>
        <begin position="256"/>
        <end position="275"/>
    </location>
</feature>
<feature type="transmembrane region" description="Helical" evidence="1">
    <location>
        <begin position="216"/>
        <end position="244"/>
    </location>
</feature>
<accession>A0A6P2BM77</accession>
<feature type="transmembrane region" description="Helical" evidence="1">
    <location>
        <begin position="30"/>
        <end position="49"/>
    </location>
</feature>
<comment type="caution">
    <text evidence="2">The sequence shown here is derived from an EMBL/GenBank/DDBJ whole genome shotgun (WGS) entry which is preliminary data.</text>
</comment>
<feature type="transmembrane region" description="Helical" evidence="1">
    <location>
        <begin position="185"/>
        <end position="204"/>
    </location>
</feature>
<evidence type="ECO:0008006" key="4">
    <source>
        <dbReference type="Google" id="ProtNLM"/>
    </source>
</evidence>
<sequence>MVWLLTGIGFCLNAAAIAESSRGNAALGEGLFWVSIIVPFVVQAALLLAAHPSPRLRQVIVCLVGVYPALLYRLTSPLVLGNYDEHLHERALSDLLHGSGLFAPNPMLPVGPYYPGLELFTGALVRLTGMPPIVAMNLVPILCRLLLVLSVYFLAITFLRSDRAASLVVVFYATSPQFFNFNSKFSYQTIALTLGMGGVVLLRRAQFKRAPAAPRLMALATIVFLATVISHHLTSWLFFGFLVIWAVVSPRGRRKVVAQVAAVTGLAIAIWTAAISSKLSGYLGPVFSAALHEVAGTLGGTSQGRVFSSSGGYVTPEWQKMLLFLYAIVCTIAALWYGGRVLLRGIRERRLPLAVLGVMAMAYPGTLAAHFVPAASDIGDRASTFLFFWLALCVAYAIRNGRSSRQSRSGTLSRRFVITLTTIVSLAYFGGIILGSGLAALILPGPYGIEAGARSQDAQTLTAVKWASEHIPPGSRVVADLNAANLLSSQARLWPIISPSGGLAPAYLYFSETWDTYQAEVVKNYDIRYIYVDARLADGLPVQGMYFYAGEISPEQRLNGLDLSKFAHVPGLKAAYHQGPISIYSTAGLGVPAIRDGYTGNRSIGFGTIGDFVLGLILAGLIFALRSRLRWIGAAARDAGGVGVSVTLMAVTILLSSGLFELGLMPGPAFTVGAVCAVAAGVVISRFTASPVRLPRFFSFRQIEPMSLIGVVLALGGILLAVNVAWNMDITQVNELLKNVSG</sequence>
<keyword evidence="1" id="KW-1133">Transmembrane helix</keyword>
<evidence type="ECO:0000313" key="3">
    <source>
        <dbReference type="Proteomes" id="UP000460272"/>
    </source>
</evidence>
<evidence type="ECO:0000256" key="1">
    <source>
        <dbReference type="SAM" id="Phobius"/>
    </source>
</evidence>
<feature type="transmembrane region" description="Helical" evidence="1">
    <location>
        <begin position="321"/>
        <end position="339"/>
    </location>
</feature>